<proteinExistence type="predicted"/>
<sequence>MGWKVLLLWSVLRTASSAIVISEVNADNPTIDDQEFIELFNAGSTPVSLQGFIIVLYDGATNPVRAYDVIKFGNDDIVQPKGYYVIGSAKVQPTPNKVLSTGENILENGPDAVALYYGNPADFAIGMAPRKRSLVDVVIYTKYPTSTSLVDDLAPGQRIITITNSAEDVSISACNGIIPKDWSRFTSGNPSPGRANDCGTTPATAGPPNPPAPRPELPPAPAVVISEVNADNVMVDDQEFIELYNLENRDVPLDNFVLVFFDGSRTGKAYDVIILTGYVVKAGSYFVVGSRNVRPVPDYILPQGVNILENGPDAVALYYGYFTDYSVGMSPTAENMVDVVIYSKYSSITSTPLLNVLAPGQEVVLEGAEIDPSISRCGGFTPKVMSQFRATTPTPSTANSCPSQPIPAPQTTAQPAPFPPPALLISEVNPDDPPTNDQEFIELYNPEGRGVSLDYFVLVLYGGGSSTQAYGVIPLKGYSIQPNGYFVIGSRNVQPLPDKLLDVGVNIRQSGPEAIALYYGQAADYTAGMAPTSRNLIDVIIFTKASEMSNPSLTTLRNVLAPGQDVTIRSDALDSSISRCGGLAPRDLSMFKATYSSPARINDCRDVTTPSTPTTTTTLSPATPRPNVIISEVNADNPLTDDREFIELYNQDNRAVLLDGFQLVLFDGNSMKAYEVIPLLGQTVQPNGFFTVGSGKVLPLPDILLPGEEHILQNGPDAVALYYDRSSAYQRGMDPTVVNLVDAVVYSKYSDKLDTPLASILTTGTTAILERPDIDDASISRCGGTIPRVQTMFQITYASPSELNDCRVLPTAPPTAPPIVRPTPARSPPRLLINEVNADNPRFDTTEYVEIYNPGIEKASLDSVFLVLYNGNNDRAYSVINLSGYEIQPNGYFVVGSTLVVPRPDFALEKAKNILQNGEDGVALYFNPNGDDYYQLPVTANNLIDAVVYSVQFWDGSNAILNTLTPGQQALHEYYRHNPGDMDESISRCSGNDPLRLDQFKLGFPTPGTENNCTVVPINNYPGVILSEINVDMPSVDDQEFIELYNTEDYDVILNYFVLVLYDGASSPKAYDVINLTGQRIPRKSYFVIGSSDVQPTPNVVLGKGQNILQNGPDAVALYYGSPSDFTIGMAPTNLNLVDVVIYTVYPQLVTSPLTEVLAPGQNTIIESNEAQTTDKSISRCSGLNAKDLTMFQSSAPTPGAPNACSAAQTTTAPTTTAKMSPTIAPLPNSKPIVIISEVNADNPSTDEEEFIELYNTENRAVLLDNFVIVLYEGSVLRKAYGILSLAGQAVEPHEYFVIGTENVKPKPNMVLQAGTRILQNGPDAVALYYSDPLTPNLYKLGMNPTARDLMDVVVYTKHPNVTDTPLIDVLAPGSSAVVESGIVDVSVSRCGGFVPRDISQFQATLPSPSRPNDCRPIPTPNLVINEFNADTPERPDNAEYVELYNPNDFRIPLDSVYLIFYDDDHSWAYEIIDLTGREITAKGYFVVGSKNVVPRPDYVTSKTVRLLRNREDGIGLYYNPSARYYKLMPVTTDGLVDAVVYSTLLFEGRNVILNTLTPGQQALHENKSFNAGDVDESLSRCGGLTPRELSDFTLTFPTPGRRNNCSSKAPRIVINEINVDNPSYDRKEFIELYNKESTVVSLDSVSLVLYDGNRDKVYLAINLAGYSIPGKGYFVVGTEGLRQPPDYLIDRYQNVIQNGEDAVALYYDPGGKYEKGMPVIADNLIDAVVYSTREWKGSNLILKTLTPGQKPLHESQVYYPGDIDESLSRCRGTDPVNLSQFALSVPTPGKENICDNIPDPGKTDEQTATVAPVSGAGGKVAGAVIGVLLAGVISAAAGFYIYRRRLSLPKGVKNDIKIAYRDLGYDDGTDA</sequence>
<accession>A0A8J9YZX7</accession>
<feature type="chain" id="PRO_5035434960" evidence="3">
    <location>
        <begin position="19"/>
        <end position="1872"/>
    </location>
</feature>
<feature type="domain" description="LTD" evidence="4">
    <location>
        <begin position="14"/>
        <end position="117"/>
    </location>
</feature>
<feature type="domain" description="LTD" evidence="4">
    <location>
        <begin position="622"/>
        <end position="723"/>
    </location>
</feature>
<dbReference type="SUPFAM" id="SSF74853">
    <property type="entry name" value="Lamin A/C globular tail domain"/>
    <property type="match status" value="5"/>
</dbReference>
<dbReference type="InterPro" id="IPR036415">
    <property type="entry name" value="Lamin_tail_dom_sf"/>
</dbReference>
<protein>
    <submittedName>
        <fullName evidence="5">Hypp7364 protein</fullName>
    </submittedName>
</protein>
<evidence type="ECO:0000313" key="5">
    <source>
        <dbReference type="EMBL" id="CAH1244717.1"/>
    </source>
</evidence>
<feature type="region of interest" description="Disordered" evidence="1">
    <location>
        <begin position="391"/>
        <end position="433"/>
    </location>
</feature>
<feature type="domain" description="LTD" evidence="4">
    <location>
        <begin position="1608"/>
        <end position="1730"/>
    </location>
</feature>
<evidence type="ECO:0000313" key="6">
    <source>
        <dbReference type="Proteomes" id="UP000838412"/>
    </source>
</evidence>
<feature type="region of interest" description="Disordered" evidence="1">
    <location>
        <begin position="185"/>
        <end position="217"/>
    </location>
</feature>
<keyword evidence="2" id="KW-0472">Membrane</keyword>
<dbReference type="PANTHER" id="PTHR37397:SF1">
    <property type="entry name" value="LTD DOMAIN-CONTAINING PROTEIN"/>
    <property type="match status" value="1"/>
</dbReference>
<dbReference type="Pfam" id="PF00932">
    <property type="entry name" value="LTD"/>
    <property type="match status" value="4"/>
</dbReference>
<feature type="signal peptide" evidence="3">
    <location>
        <begin position="1"/>
        <end position="18"/>
    </location>
</feature>
<dbReference type="PANTHER" id="PTHR37397">
    <property type="entry name" value="SI:CH211-183D21.1"/>
    <property type="match status" value="1"/>
</dbReference>
<organism evidence="5 6">
    <name type="scientific">Branchiostoma lanceolatum</name>
    <name type="common">Common lancelet</name>
    <name type="synonym">Amphioxus lanceolatum</name>
    <dbReference type="NCBI Taxonomy" id="7740"/>
    <lineage>
        <taxon>Eukaryota</taxon>
        <taxon>Metazoa</taxon>
        <taxon>Chordata</taxon>
        <taxon>Cephalochordata</taxon>
        <taxon>Leptocardii</taxon>
        <taxon>Amphioxiformes</taxon>
        <taxon>Branchiostomatidae</taxon>
        <taxon>Branchiostoma</taxon>
    </lineage>
</organism>
<keyword evidence="3" id="KW-0732">Signal</keyword>
<name>A0A8J9YZX7_BRALA</name>
<feature type="compositionally biased region" description="Polar residues" evidence="1">
    <location>
        <begin position="391"/>
        <end position="401"/>
    </location>
</feature>
<dbReference type="OrthoDB" id="10069759at2759"/>
<dbReference type="Gene3D" id="2.60.40.1260">
    <property type="entry name" value="Lamin Tail domain"/>
    <property type="match status" value="1"/>
</dbReference>
<dbReference type="EMBL" id="OV696699">
    <property type="protein sequence ID" value="CAH1244717.1"/>
    <property type="molecule type" value="Genomic_DNA"/>
</dbReference>
<keyword evidence="2" id="KW-1133">Transmembrane helix</keyword>
<keyword evidence="6" id="KW-1185">Reference proteome</keyword>
<evidence type="ECO:0000259" key="4">
    <source>
        <dbReference type="Pfam" id="PF00932"/>
    </source>
</evidence>
<evidence type="ECO:0000256" key="1">
    <source>
        <dbReference type="SAM" id="MobiDB-lite"/>
    </source>
</evidence>
<keyword evidence="2" id="KW-0812">Transmembrane</keyword>
<feature type="compositionally biased region" description="Pro residues" evidence="1">
    <location>
        <begin position="205"/>
        <end position="217"/>
    </location>
</feature>
<gene>
    <name evidence="5" type="primary">Hypp7364</name>
    <name evidence="5" type="ORF">BLAG_LOCUS7289</name>
</gene>
<dbReference type="Proteomes" id="UP000838412">
    <property type="component" value="Chromosome 14"/>
</dbReference>
<feature type="transmembrane region" description="Helical" evidence="2">
    <location>
        <begin position="1821"/>
        <end position="1843"/>
    </location>
</feature>
<evidence type="ECO:0000256" key="3">
    <source>
        <dbReference type="SAM" id="SignalP"/>
    </source>
</evidence>
<feature type="domain" description="LTD" evidence="4">
    <location>
        <begin position="1230"/>
        <end position="1331"/>
    </location>
</feature>
<reference evidence="5" key="1">
    <citation type="submission" date="2022-01" db="EMBL/GenBank/DDBJ databases">
        <authorList>
            <person name="Braso-Vives M."/>
        </authorList>
    </citation>
    <scope>NUCLEOTIDE SEQUENCE</scope>
</reference>
<evidence type="ECO:0000256" key="2">
    <source>
        <dbReference type="SAM" id="Phobius"/>
    </source>
</evidence>
<dbReference type="InterPro" id="IPR001322">
    <property type="entry name" value="Lamin_tail_dom"/>
</dbReference>